<proteinExistence type="predicted"/>
<dbReference type="AlphaFoldDB" id="A0A2P8QCA0"/>
<evidence type="ECO:0000313" key="2">
    <source>
        <dbReference type="EMBL" id="PSM43843.1"/>
    </source>
</evidence>
<name>A0A2P8QCA0_9ACTN</name>
<dbReference type="Proteomes" id="UP000240429">
    <property type="component" value="Unassembled WGS sequence"/>
</dbReference>
<dbReference type="OrthoDB" id="4321110at2"/>
<comment type="caution">
    <text evidence="2">The sequence shown here is derived from an EMBL/GenBank/DDBJ whole genome shotgun (WGS) entry which is preliminary data.</text>
</comment>
<evidence type="ECO:0008006" key="4">
    <source>
        <dbReference type="Google" id="ProtNLM"/>
    </source>
</evidence>
<feature type="chain" id="PRO_5015161435" description="Secreted protein" evidence="1">
    <location>
        <begin position="35"/>
        <end position="129"/>
    </location>
</feature>
<accession>A0A2P8QCA0</accession>
<sequence>MDMGAIRRRLTLGTAVLTASGLLALAGPVGEASAASPCAGRKVRTLPFSTGHVDVHKKRGYVCAVTYPKKVGARRYMMVSVQARGSERVPNAGRFVRYAGPVRVHAGHRCVRIKGAVGSGSVSTGWILC</sequence>
<evidence type="ECO:0000313" key="3">
    <source>
        <dbReference type="Proteomes" id="UP000240429"/>
    </source>
</evidence>
<evidence type="ECO:0000256" key="1">
    <source>
        <dbReference type="SAM" id="SignalP"/>
    </source>
</evidence>
<keyword evidence="3" id="KW-1185">Reference proteome</keyword>
<organism evidence="2 3">
    <name type="scientific">Streptomyces dioscori</name>
    <dbReference type="NCBI Taxonomy" id="2109333"/>
    <lineage>
        <taxon>Bacteria</taxon>
        <taxon>Bacillati</taxon>
        <taxon>Actinomycetota</taxon>
        <taxon>Actinomycetes</taxon>
        <taxon>Kitasatosporales</taxon>
        <taxon>Streptomycetaceae</taxon>
        <taxon>Streptomyces</taxon>
        <taxon>Streptomyces aurantiacus group</taxon>
    </lineage>
</organism>
<feature type="signal peptide" evidence="1">
    <location>
        <begin position="1"/>
        <end position="34"/>
    </location>
</feature>
<keyword evidence="1" id="KW-0732">Signal</keyword>
<reference evidence="2 3" key="1">
    <citation type="submission" date="2018-03" db="EMBL/GenBank/DDBJ databases">
        <title>Streptomyces dioscori sp. nov., a novel endophytic actinobacterium isolated from bulbil of Dioscorea bulbifera L.</title>
        <authorList>
            <person name="Zhikuan W."/>
        </authorList>
    </citation>
    <scope>NUCLEOTIDE SEQUENCE [LARGE SCALE GENOMIC DNA]</scope>
    <source>
        <strain evidence="2 3">A217</strain>
    </source>
</reference>
<protein>
    <recommendedName>
        <fullName evidence="4">Secreted protein</fullName>
    </recommendedName>
</protein>
<dbReference type="EMBL" id="PYBJ01000004">
    <property type="protein sequence ID" value="PSM43843.1"/>
    <property type="molecule type" value="Genomic_DNA"/>
</dbReference>
<gene>
    <name evidence="2" type="ORF">C6Y14_09560</name>
</gene>